<dbReference type="AlphaFoldDB" id="A0A2S8B4I5"/>
<feature type="domain" description="TonB-dependent receptor plug" evidence="16">
    <location>
        <begin position="41"/>
        <end position="149"/>
    </location>
</feature>
<keyword evidence="3 12" id="KW-1134">Transmembrane beta strand</keyword>
<dbReference type="Proteomes" id="UP000238954">
    <property type="component" value="Chromosome"/>
</dbReference>
<evidence type="ECO:0000256" key="9">
    <source>
        <dbReference type="ARBA" id="ARBA00023077"/>
    </source>
</evidence>
<evidence type="ECO:0000256" key="7">
    <source>
        <dbReference type="ARBA" id="ARBA00023004"/>
    </source>
</evidence>
<accession>A0A2S8B4I5</accession>
<dbReference type="InterPro" id="IPR012910">
    <property type="entry name" value="Plug_dom"/>
</dbReference>
<evidence type="ECO:0000256" key="6">
    <source>
        <dbReference type="ARBA" id="ARBA00022729"/>
    </source>
</evidence>
<keyword evidence="4" id="KW-0410">Iron transport</keyword>
<keyword evidence="18" id="KW-1185">Reference proteome</keyword>
<sequence>MLGGSMLPGMALAQEAAPQDAAAHDFADEIIVTAQKREQSLQDVPIVVTVVNAQLLQDAGVRDIKDLTVLTPGLTVVSTANETQSTALIRGVGTAGGNVGLESSVGVVIDGVYRPRTGVALGDLGETERIEVLKGPQGTLFGKNTSAGVINIVTAKPSFTPYARGEFTIGNYDEFGGSISVGGPVVANRLAASLFAVHRKRDGFYDVVTGKGPRTLDNDADRHFWSLRGQLYFTNEAGFDARLIGDITRRDENCCVGVQLVNGPTTAIVDALAGAGNGVLSPADPGQRLAFSNRDTTQKIRDGGLSLEMNYDLGDTTLTSITAWRDWRWVTGSDSDYSGADVLYREADGGTMNRFRQFSQELRATGSTGALDYTVGAFYAHELLDSRVAQLYGTDFQPFLSLLFSGGANPAFLKPILDLAVPGTGSRDVYKQTGDSFALFTNNSLKITDALELTVGLRYTIDRKKAVADFNATDGGALCDAGQATGSAAIIGALCNPFFNSNFIGLTNSQKRTEKALSGTAKLAYRFSPELMTYASYSRGYKAGGFNLDRVALAYAAGSPNSLQPVLDTSFPGEFVDSFEIGFKSTLADRRIFLNAAAFYQDFTDYQLNAFNGFFFSVFPVPEVTSKGVDADILWRPSRSFTLQGGVTYADTRYSEKNRALLSLTPSTARLPGERLNLAPLWSASLSATHELPLGGGLILRSNANMRYSSSYNAGTDLNPLKIQKNYAVINARVGVGDEDKSWGVELWANNLTDKLYMQNAFDAPFQAGSINAFLGAPRTFGVTLRAGF</sequence>
<evidence type="ECO:0000259" key="16">
    <source>
        <dbReference type="Pfam" id="PF07715"/>
    </source>
</evidence>
<keyword evidence="10 12" id="KW-0472">Membrane</keyword>
<comment type="caution">
    <text evidence="17">The sequence shown here is derived from an EMBL/GenBank/DDBJ whole genome shotgun (WGS) entry which is preliminary data.</text>
</comment>
<dbReference type="Pfam" id="PF07715">
    <property type="entry name" value="Plug"/>
    <property type="match status" value="1"/>
</dbReference>
<keyword evidence="7" id="KW-0408">Iron</keyword>
<keyword evidence="5 12" id="KW-0812">Transmembrane</keyword>
<evidence type="ECO:0000256" key="3">
    <source>
        <dbReference type="ARBA" id="ARBA00022452"/>
    </source>
</evidence>
<gene>
    <name evidence="17" type="ORF">CVO77_15960</name>
</gene>
<reference evidence="18" key="1">
    <citation type="submission" date="2017-11" db="EMBL/GenBank/DDBJ databases">
        <title>The complete genome sequence of Sphingopyxis pomeranensis sp. nov. strain WS5A3p.</title>
        <authorList>
            <person name="Kaminski M.A."/>
        </authorList>
    </citation>
    <scope>NUCLEOTIDE SEQUENCE [LARGE SCALE GENOMIC DNA]</scope>
    <source>
        <strain evidence="18">WS5A3p</strain>
    </source>
</reference>
<evidence type="ECO:0000313" key="17">
    <source>
        <dbReference type="EMBL" id="PQM27248.1"/>
    </source>
</evidence>
<evidence type="ECO:0000256" key="2">
    <source>
        <dbReference type="ARBA" id="ARBA00022448"/>
    </source>
</evidence>
<dbReference type="PROSITE" id="PS52016">
    <property type="entry name" value="TONB_DEPENDENT_REC_3"/>
    <property type="match status" value="1"/>
</dbReference>
<evidence type="ECO:0000256" key="8">
    <source>
        <dbReference type="ARBA" id="ARBA00023065"/>
    </source>
</evidence>
<comment type="similarity">
    <text evidence="12 14">Belongs to the TonB-dependent receptor family.</text>
</comment>
<evidence type="ECO:0000256" key="10">
    <source>
        <dbReference type="ARBA" id="ARBA00023136"/>
    </source>
</evidence>
<evidence type="ECO:0000259" key="15">
    <source>
        <dbReference type="Pfam" id="PF00593"/>
    </source>
</evidence>
<keyword evidence="9 14" id="KW-0798">TonB box</keyword>
<feature type="short sequence motif" description="TonB C-terminal box" evidence="13">
    <location>
        <begin position="772"/>
        <end position="789"/>
    </location>
</feature>
<evidence type="ECO:0000256" key="4">
    <source>
        <dbReference type="ARBA" id="ARBA00022496"/>
    </source>
</evidence>
<dbReference type="GO" id="GO:0006826">
    <property type="term" value="P:iron ion transport"/>
    <property type="evidence" value="ECO:0007669"/>
    <property type="project" value="UniProtKB-KW"/>
</dbReference>
<evidence type="ECO:0000313" key="18">
    <source>
        <dbReference type="Proteomes" id="UP000238954"/>
    </source>
</evidence>
<dbReference type="InterPro" id="IPR039426">
    <property type="entry name" value="TonB-dep_rcpt-like"/>
</dbReference>
<keyword evidence="2 12" id="KW-0813">Transport</keyword>
<feature type="domain" description="TonB-dependent receptor-like beta-barrel" evidence="15">
    <location>
        <begin position="283"/>
        <end position="752"/>
    </location>
</feature>
<keyword evidence="11 12" id="KW-0998">Cell outer membrane</keyword>
<dbReference type="OrthoDB" id="9760333at2"/>
<dbReference type="PANTHER" id="PTHR32552:SF81">
    <property type="entry name" value="TONB-DEPENDENT OUTER MEMBRANE RECEPTOR"/>
    <property type="match status" value="1"/>
</dbReference>
<keyword evidence="8" id="KW-0406">Ion transport</keyword>
<keyword evidence="17" id="KW-0675">Receptor</keyword>
<dbReference type="InterPro" id="IPR010917">
    <property type="entry name" value="TonB_rcpt_CS"/>
</dbReference>
<name>A0A2S8B4I5_9SPHN</name>
<evidence type="ECO:0000256" key="12">
    <source>
        <dbReference type="PROSITE-ProRule" id="PRU01360"/>
    </source>
</evidence>
<protein>
    <submittedName>
        <fullName evidence="17">TonB-dependent receptor</fullName>
    </submittedName>
</protein>
<dbReference type="Gene3D" id="2.40.170.20">
    <property type="entry name" value="TonB-dependent receptor, beta-barrel domain"/>
    <property type="match status" value="1"/>
</dbReference>
<dbReference type="GO" id="GO:0009279">
    <property type="term" value="C:cell outer membrane"/>
    <property type="evidence" value="ECO:0007669"/>
    <property type="project" value="UniProtKB-SubCell"/>
</dbReference>
<organism evidence="17 18">
    <name type="scientific">Sphingopyxis lindanitolerans</name>
    <dbReference type="NCBI Taxonomy" id="2054227"/>
    <lineage>
        <taxon>Bacteria</taxon>
        <taxon>Pseudomonadati</taxon>
        <taxon>Pseudomonadota</taxon>
        <taxon>Alphaproteobacteria</taxon>
        <taxon>Sphingomonadales</taxon>
        <taxon>Sphingomonadaceae</taxon>
        <taxon>Sphingopyxis</taxon>
    </lineage>
</organism>
<evidence type="ECO:0000256" key="14">
    <source>
        <dbReference type="RuleBase" id="RU003357"/>
    </source>
</evidence>
<dbReference type="Pfam" id="PF00593">
    <property type="entry name" value="TonB_dep_Rec_b-barrel"/>
    <property type="match status" value="1"/>
</dbReference>
<dbReference type="EMBL" id="PHFW01000003">
    <property type="protein sequence ID" value="PQM27248.1"/>
    <property type="molecule type" value="Genomic_DNA"/>
</dbReference>
<comment type="subcellular location">
    <subcellularLocation>
        <location evidence="1 12">Cell outer membrane</location>
        <topology evidence="1 12">Multi-pass membrane protein</topology>
    </subcellularLocation>
</comment>
<proteinExistence type="inferred from homology"/>
<evidence type="ECO:0000256" key="1">
    <source>
        <dbReference type="ARBA" id="ARBA00004571"/>
    </source>
</evidence>
<dbReference type="PANTHER" id="PTHR32552">
    <property type="entry name" value="FERRICHROME IRON RECEPTOR-RELATED"/>
    <property type="match status" value="1"/>
</dbReference>
<dbReference type="PROSITE" id="PS01156">
    <property type="entry name" value="TONB_DEPENDENT_REC_2"/>
    <property type="match status" value="1"/>
</dbReference>
<keyword evidence="6" id="KW-0732">Signal</keyword>
<dbReference type="InterPro" id="IPR036942">
    <property type="entry name" value="Beta-barrel_TonB_sf"/>
</dbReference>
<dbReference type="InterPro" id="IPR000531">
    <property type="entry name" value="Beta-barrel_TonB"/>
</dbReference>
<evidence type="ECO:0000256" key="5">
    <source>
        <dbReference type="ARBA" id="ARBA00022692"/>
    </source>
</evidence>
<dbReference type="SUPFAM" id="SSF56935">
    <property type="entry name" value="Porins"/>
    <property type="match status" value="1"/>
</dbReference>
<evidence type="ECO:0000256" key="13">
    <source>
        <dbReference type="PROSITE-ProRule" id="PRU10144"/>
    </source>
</evidence>
<evidence type="ECO:0000256" key="11">
    <source>
        <dbReference type="ARBA" id="ARBA00023237"/>
    </source>
</evidence>